<comment type="caution">
    <text evidence="1">The sequence shown here is derived from an EMBL/GenBank/DDBJ whole genome shotgun (WGS) entry which is preliminary data.</text>
</comment>
<evidence type="ECO:0000313" key="1">
    <source>
        <dbReference type="EMBL" id="OEH82476.1"/>
    </source>
</evidence>
<dbReference type="AlphaFoldDB" id="A0A1E5KX95"/>
<dbReference type="RefSeq" id="WP_069698552.1">
    <property type="nucleotide sequence ID" value="NZ_MIEK01000022.1"/>
</dbReference>
<dbReference type="STRING" id="762845.BCR26_13365"/>
<reference evidence="1 2" key="1">
    <citation type="submission" date="2016-09" db="EMBL/GenBank/DDBJ databases">
        <authorList>
            <person name="Capua I."/>
            <person name="De Benedictis P."/>
            <person name="Joannis T."/>
            <person name="Lombin L.H."/>
            <person name="Cattoli G."/>
        </authorList>
    </citation>
    <scope>NUCLEOTIDE SEQUENCE [LARGE SCALE GENOMIC DNA]</scope>
    <source>
        <strain evidence="1 2">LMG 25899</strain>
    </source>
</reference>
<evidence type="ECO:0000313" key="2">
    <source>
        <dbReference type="Proteomes" id="UP000095256"/>
    </source>
</evidence>
<sequence length="116" mass="14027">MKFFLGLKKVTKVIFYTVKEVCEAISFEMKERTLRSWISKIEERTAFRFTRKINMEFPHYVYGKPVPQLLLDEDEIRLLKKLYEERQNGASLLATIDRLFLLPEDYAQRYPEWQRG</sequence>
<keyword evidence="2" id="KW-1185">Reference proteome</keyword>
<proteinExistence type="predicted"/>
<accession>A0A1E5KX95</accession>
<organism evidence="1 2">
    <name type="scientific">Enterococcus rivorum</name>
    <dbReference type="NCBI Taxonomy" id="762845"/>
    <lineage>
        <taxon>Bacteria</taxon>
        <taxon>Bacillati</taxon>
        <taxon>Bacillota</taxon>
        <taxon>Bacilli</taxon>
        <taxon>Lactobacillales</taxon>
        <taxon>Enterococcaceae</taxon>
        <taxon>Enterococcus</taxon>
    </lineage>
</organism>
<name>A0A1E5KX95_9ENTE</name>
<dbReference type="Proteomes" id="UP000095256">
    <property type="component" value="Unassembled WGS sequence"/>
</dbReference>
<gene>
    <name evidence="1" type="ORF">BCR26_13365</name>
</gene>
<protein>
    <submittedName>
        <fullName evidence="1">Uncharacterized protein</fullName>
    </submittedName>
</protein>
<dbReference type="EMBL" id="MIEK01000022">
    <property type="protein sequence ID" value="OEH82476.1"/>
    <property type="molecule type" value="Genomic_DNA"/>
</dbReference>